<dbReference type="SMART" id="SM00173">
    <property type="entry name" value="RAS"/>
    <property type="match status" value="1"/>
</dbReference>
<dbReference type="PROSITE" id="PS51421">
    <property type="entry name" value="RAS"/>
    <property type="match status" value="1"/>
</dbReference>
<evidence type="ECO:0000313" key="3">
    <source>
        <dbReference type="EMBL" id="VDK74315.1"/>
    </source>
</evidence>
<reference evidence="3 4" key="1">
    <citation type="submission" date="2018-11" db="EMBL/GenBank/DDBJ databases">
        <authorList>
            <consortium name="Pathogen Informatics"/>
        </authorList>
    </citation>
    <scope>NUCLEOTIDE SEQUENCE [LARGE SCALE GENOMIC DNA]</scope>
</reference>
<sequence length="208" mass="23017">LLHSFHRYDPDSHQNSSTGVVTFSNCDSGNGPERVFKVITIGNSGVGKTSILQTFITGNFSQMATTVGVDVQVKPMKVDGASVVLQLWDTAGQERFIRSDCRYRSITTQYFRKADGVILVYDITTEMSFLQLRGWMQSVADGVDPGTPVMLLANKLDLLAENVPAKVIFQAGERFAKVRKVFSLPAPHQFGWLTSFLTAIFNIAKKSF</sequence>
<proteinExistence type="predicted"/>
<evidence type="ECO:0000313" key="4">
    <source>
        <dbReference type="Proteomes" id="UP000281553"/>
    </source>
</evidence>
<dbReference type="PRINTS" id="PR00449">
    <property type="entry name" value="RASTRNSFRMNG"/>
</dbReference>
<dbReference type="InterPro" id="IPR050227">
    <property type="entry name" value="Rab"/>
</dbReference>
<dbReference type="AlphaFoldDB" id="A0A3P6T1M3"/>
<dbReference type="InterPro" id="IPR001806">
    <property type="entry name" value="Small_GTPase"/>
</dbReference>
<dbReference type="Pfam" id="PF00071">
    <property type="entry name" value="Ras"/>
    <property type="match status" value="1"/>
</dbReference>
<accession>A0A3P6T1M3</accession>
<dbReference type="InterPro" id="IPR027417">
    <property type="entry name" value="P-loop_NTPase"/>
</dbReference>
<keyword evidence="2" id="KW-0342">GTP-binding</keyword>
<keyword evidence="1" id="KW-0547">Nucleotide-binding</keyword>
<evidence type="ECO:0000256" key="1">
    <source>
        <dbReference type="ARBA" id="ARBA00022741"/>
    </source>
</evidence>
<protein>
    <recommendedName>
        <fullName evidence="5">SOCS box domain-containing protein</fullName>
    </recommendedName>
</protein>
<dbReference type="SMART" id="SM00175">
    <property type="entry name" value="RAB"/>
    <property type="match status" value="1"/>
</dbReference>
<dbReference type="SMART" id="SM00174">
    <property type="entry name" value="RHO"/>
    <property type="match status" value="1"/>
</dbReference>
<name>A0A3P6T1M3_DIBLA</name>
<dbReference type="InterPro" id="IPR005225">
    <property type="entry name" value="Small_GTP-bd"/>
</dbReference>
<dbReference type="FunFam" id="3.40.50.300:FF:001447">
    <property type="entry name" value="Ras-related protein Rab-1B"/>
    <property type="match status" value="1"/>
</dbReference>
<feature type="non-terminal residue" evidence="3">
    <location>
        <position position="1"/>
    </location>
</feature>
<organism evidence="3 4">
    <name type="scientific">Dibothriocephalus latus</name>
    <name type="common">Fish tapeworm</name>
    <name type="synonym">Diphyllobothrium latum</name>
    <dbReference type="NCBI Taxonomy" id="60516"/>
    <lineage>
        <taxon>Eukaryota</taxon>
        <taxon>Metazoa</taxon>
        <taxon>Spiralia</taxon>
        <taxon>Lophotrochozoa</taxon>
        <taxon>Platyhelminthes</taxon>
        <taxon>Cestoda</taxon>
        <taxon>Eucestoda</taxon>
        <taxon>Diphyllobothriidea</taxon>
        <taxon>Diphyllobothriidae</taxon>
        <taxon>Dibothriocephalus</taxon>
    </lineage>
</organism>
<dbReference type="EMBL" id="UYRU01042299">
    <property type="protein sequence ID" value="VDK74315.1"/>
    <property type="molecule type" value="Genomic_DNA"/>
</dbReference>
<evidence type="ECO:0008006" key="5">
    <source>
        <dbReference type="Google" id="ProtNLM"/>
    </source>
</evidence>
<dbReference type="OrthoDB" id="9989112at2759"/>
<keyword evidence="4" id="KW-1185">Reference proteome</keyword>
<dbReference type="PANTHER" id="PTHR47977">
    <property type="entry name" value="RAS-RELATED PROTEIN RAB"/>
    <property type="match status" value="1"/>
</dbReference>
<dbReference type="CDD" id="cd00154">
    <property type="entry name" value="Rab"/>
    <property type="match status" value="1"/>
</dbReference>
<dbReference type="Gene3D" id="3.40.50.300">
    <property type="entry name" value="P-loop containing nucleotide triphosphate hydrolases"/>
    <property type="match status" value="1"/>
</dbReference>
<dbReference type="PROSITE" id="PS51419">
    <property type="entry name" value="RAB"/>
    <property type="match status" value="1"/>
</dbReference>
<dbReference type="Proteomes" id="UP000281553">
    <property type="component" value="Unassembled WGS sequence"/>
</dbReference>
<dbReference type="SUPFAM" id="SSF52540">
    <property type="entry name" value="P-loop containing nucleoside triphosphate hydrolases"/>
    <property type="match status" value="1"/>
</dbReference>
<dbReference type="GO" id="GO:0003924">
    <property type="term" value="F:GTPase activity"/>
    <property type="evidence" value="ECO:0007669"/>
    <property type="project" value="InterPro"/>
</dbReference>
<evidence type="ECO:0000256" key="2">
    <source>
        <dbReference type="ARBA" id="ARBA00023134"/>
    </source>
</evidence>
<dbReference type="NCBIfam" id="TIGR00231">
    <property type="entry name" value="small_GTP"/>
    <property type="match status" value="1"/>
</dbReference>
<gene>
    <name evidence="3" type="ORF">DILT_LOCUS2571</name>
</gene>
<dbReference type="GO" id="GO:0005525">
    <property type="term" value="F:GTP binding"/>
    <property type="evidence" value="ECO:0007669"/>
    <property type="project" value="UniProtKB-KW"/>
</dbReference>